<gene>
    <name evidence="2" type="ORF">FB45DRAFT_1062564</name>
    <name evidence="1" type="ORF">FB45DRAFT_1071607</name>
</gene>
<dbReference type="EMBL" id="JARKIF010000017">
    <property type="protein sequence ID" value="KAJ7620211.1"/>
    <property type="molecule type" value="Genomic_DNA"/>
</dbReference>
<dbReference type="EMBL" id="JARKIF010000148">
    <property type="protein sequence ID" value="KAJ7603365.1"/>
    <property type="molecule type" value="Genomic_DNA"/>
</dbReference>
<comment type="caution">
    <text evidence="2">The sequence shown here is derived from an EMBL/GenBank/DDBJ whole genome shotgun (WGS) entry which is preliminary data.</text>
</comment>
<organism evidence="2 3">
    <name type="scientific">Roridomyces roridus</name>
    <dbReference type="NCBI Taxonomy" id="1738132"/>
    <lineage>
        <taxon>Eukaryota</taxon>
        <taxon>Fungi</taxon>
        <taxon>Dikarya</taxon>
        <taxon>Basidiomycota</taxon>
        <taxon>Agaricomycotina</taxon>
        <taxon>Agaricomycetes</taxon>
        <taxon>Agaricomycetidae</taxon>
        <taxon>Agaricales</taxon>
        <taxon>Marasmiineae</taxon>
        <taxon>Mycenaceae</taxon>
        <taxon>Roridomyces</taxon>
    </lineage>
</organism>
<dbReference type="Proteomes" id="UP001221142">
    <property type="component" value="Unassembled WGS sequence"/>
</dbReference>
<evidence type="ECO:0000313" key="3">
    <source>
        <dbReference type="Proteomes" id="UP001221142"/>
    </source>
</evidence>
<keyword evidence="3" id="KW-1185">Reference proteome</keyword>
<accession>A0AAD7FHB4</accession>
<name>A0AAD7FHB4_9AGAR</name>
<protein>
    <submittedName>
        <fullName evidence="2">Uncharacterized protein</fullName>
    </submittedName>
</protein>
<sequence>MPLRMSSVSMRLASNQAWLPLHSRDCTSTVYQQIVRRVNGRTSRAAASPQVNHRIAVLALLLTVFAQIHALLQVLCRTAVYTHGLFLSFSITDSRGAISFVPPFSHSLCPHHGSVCCVVFPGCMWPESCVVG</sequence>
<evidence type="ECO:0000313" key="1">
    <source>
        <dbReference type="EMBL" id="KAJ7603365.1"/>
    </source>
</evidence>
<reference evidence="2" key="1">
    <citation type="submission" date="2023-03" db="EMBL/GenBank/DDBJ databases">
        <title>Massive genome expansion in bonnet fungi (Mycena s.s.) driven by repeated elements and novel gene families across ecological guilds.</title>
        <authorList>
            <consortium name="Lawrence Berkeley National Laboratory"/>
            <person name="Harder C.B."/>
            <person name="Miyauchi S."/>
            <person name="Viragh M."/>
            <person name="Kuo A."/>
            <person name="Thoen E."/>
            <person name="Andreopoulos B."/>
            <person name="Lu D."/>
            <person name="Skrede I."/>
            <person name="Drula E."/>
            <person name="Henrissat B."/>
            <person name="Morin E."/>
            <person name="Kohler A."/>
            <person name="Barry K."/>
            <person name="LaButti K."/>
            <person name="Morin E."/>
            <person name="Salamov A."/>
            <person name="Lipzen A."/>
            <person name="Mereny Z."/>
            <person name="Hegedus B."/>
            <person name="Baldrian P."/>
            <person name="Stursova M."/>
            <person name="Weitz H."/>
            <person name="Taylor A."/>
            <person name="Grigoriev I.V."/>
            <person name="Nagy L.G."/>
            <person name="Martin F."/>
            <person name="Kauserud H."/>
        </authorList>
    </citation>
    <scope>NUCLEOTIDE SEQUENCE</scope>
    <source>
        <strain evidence="2">9284</strain>
    </source>
</reference>
<dbReference type="AlphaFoldDB" id="A0AAD7FHB4"/>
<evidence type="ECO:0000313" key="2">
    <source>
        <dbReference type="EMBL" id="KAJ7620211.1"/>
    </source>
</evidence>
<proteinExistence type="predicted"/>